<proteinExistence type="predicted"/>
<sequence length="110" mass="12160">MRLSDPFKTFGSSRGIVEVMPTANPRVNATELTNLMNVGPAVADYLARAGITRTEQLTGRDPGEIYELICARDGQRHDPCLLDTIMSAVDQANGNPPRPWWTYTPQRKTG</sequence>
<evidence type="ECO:0000313" key="1">
    <source>
        <dbReference type="EMBL" id="XBV21375.1"/>
    </source>
</evidence>
<organism evidence="1">
    <name type="scientific">Kribbella sp. HUAS MG21</name>
    <dbReference type="NCBI Taxonomy" id="3160966"/>
    <lineage>
        <taxon>Bacteria</taxon>
        <taxon>Bacillati</taxon>
        <taxon>Actinomycetota</taxon>
        <taxon>Actinomycetes</taxon>
        <taxon>Propionibacteriales</taxon>
        <taxon>Kribbellaceae</taxon>
        <taxon>Kribbella</taxon>
    </lineage>
</organism>
<dbReference type="RefSeq" id="WP_350274235.1">
    <property type="nucleotide sequence ID" value="NZ_CP158165.1"/>
</dbReference>
<gene>
    <name evidence="1" type="ORF">ABN611_22730</name>
</gene>
<dbReference type="AlphaFoldDB" id="A0AAU7T3H6"/>
<accession>A0AAU7T3H6</accession>
<reference evidence="1" key="1">
    <citation type="submission" date="2024-06" db="EMBL/GenBank/DDBJ databases">
        <title>Kribbella sp. strain HUAS MG21 genome sequences.</title>
        <authorList>
            <person name="Mo P."/>
        </authorList>
    </citation>
    <scope>NUCLEOTIDE SEQUENCE</scope>
    <source>
        <strain evidence="1">HUAS MG21</strain>
    </source>
</reference>
<dbReference type="InterPro" id="IPR021725">
    <property type="entry name" value="Cdd1"/>
</dbReference>
<dbReference type="EMBL" id="CP158165">
    <property type="protein sequence ID" value="XBV21375.1"/>
    <property type="molecule type" value="Genomic_DNA"/>
</dbReference>
<dbReference type="Gene3D" id="1.10.150.20">
    <property type="entry name" value="5' to 3' exonuclease, C-terminal subdomain"/>
    <property type="match status" value="1"/>
</dbReference>
<name>A0AAU7T3H6_9ACTN</name>
<protein>
    <submittedName>
        <fullName evidence="1">Helix-hairpin-helix domain-containing protein</fullName>
    </submittedName>
</protein>
<dbReference type="Pfam" id="PF11731">
    <property type="entry name" value="Cdd1"/>
    <property type="match status" value="1"/>
</dbReference>